<comment type="pathway">
    <text evidence="6">Carbohydrate degradation; 2-deoxy-D-ribose 1-phosphate degradation; D-glyceraldehyde 3-phosphate and acetaldehyde from 2-deoxy-alpha-D-ribose 1-phosphate: step 2/2.</text>
</comment>
<dbReference type="NCBIfam" id="TIGR00126">
    <property type="entry name" value="deoC"/>
    <property type="match status" value="1"/>
</dbReference>
<dbReference type="CDD" id="cd00959">
    <property type="entry name" value="DeoC"/>
    <property type="match status" value="1"/>
</dbReference>
<evidence type="ECO:0000256" key="4">
    <source>
        <dbReference type="ARBA" id="ARBA00023270"/>
    </source>
</evidence>
<comment type="catalytic activity">
    <reaction evidence="5 6">
        <text>2-deoxy-D-ribose 5-phosphate = D-glyceraldehyde 3-phosphate + acetaldehyde</text>
        <dbReference type="Rhea" id="RHEA:12821"/>
        <dbReference type="ChEBI" id="CHEBI:15343"/>
        <dbReference type="ChEBI" id="CHEBI:59776"/>
        <dbReference type="ChEBI" id="CHEBI:62877"/>
        <dbReference type="EC" id="4.1.2.4"/>
    </reaction>
</comment>
<dbReference type="SUPFAM" id="SSF51569">
    <property type="entry name" value="Aldolase"/>
    <property type="match status" value="1"/>
</dbReference>
<keyword evidence="2 6" id="KW-0963">Cytoplasm</keyword>
<name>A0A2P7EGQ3_9SYNE</name>
<dbReference type="InterPro" id="IPR028581">
    <property type="entry name" value="DeoC_typeI"/>
</dbReference>
<dbReference type="GO" id="GO:0005737">
    <property type="term" value="C:cytoplasm"/>
    <property type="evidence" value="ECO:0007669"/>
    <property type="project" value="UniProtKB-SubCell"/>
</dbReference>
<dbReference type="EMBL" id="PXVC01000006">
    <property type="protein sequence ID" value="PSI02406.1"/>
    <property type="molecule type" value="Genomic_DNA"/>
</dbReference>
<evidence type="ECO:0000313" key="7">
    <source>
        <dbReference type="EMBL" id="PSI02406.1"/>
    </source>
</evidence>
<dbReference type="GO" id="GO:0006018">
    <property type="term" value="P:2-deoxyribose 1-phosphate catabolic process"/>
    <property type="evidence" value="ECO:0007669"/>
    <property type="project" value="UniProtKB-UniRule"/>
</dbReference>
<proteinExistence type="inferred from homology"/>
<organism evidence="7 8">
    <name type="scientific">Synechococcus lacustris str. Tous</name>
    <dbReference type="NCBI Taxonomy" id="1910958"/>
    <lineage>
        <taxon>Bacteria</taxon>
        <taxon>Bacillati</taxon>
        <taxon>Cyanobacteriota</taxon>
        <taxon>Cyanophyceae</taxon>
        <taxon>Synechococcales</taxon>
        <taxon>Synechococcaceae</taxon>
        <taxon>Synechococcus</taxon>
    </lineage>
</organism>
<dbReference type="InterPro" id="IPR011343">
    <property type="entry name" value="DeoC"/>
</dbReference>
<dbReference type="GO" id="GO:0004139">
    <property type="term" value="F:deoxyribose-phosphate aldolase activity"/>
    <property type="evidence" value="ECO:0007669"/>
    <property type="project" value="UniProtKB-UniRule"/>
</dbReference>
<dbReference type="UniPathway" id="UPA00002">
    <property type="reaction ID" value="UER00468"/>
</dbReference>
<comment type="similarity">
    <text evidence="1 6">Belongs to the DeoC/FbaB aldolase family. DeoC type 1 subfamily.</text>
</comment>
<dbReference type="PIRSF" id="PIRSF001357">
    <property type="entry name" value="DeoC"/>
    <property type="match status" value="1"/>
</dbReference>
<dbReference type="PANTHER" id="PTHR10889">
    <property type="entry name" value="DEOXYRIBOSE-PHOSPHATE ALDOLASE"/>
    <property type="match status" value="1"/>
</dbReference>
<dbReference type="GO" id="GO:0009264">
    <property type="term" value="P:deoxyribonucleotide catabolic process"/>
    <property type="evidence" value="ECO:0007669"/>
    <property type="project" value="UniProtKB-UniRule"/>
</dbReference>
<dbReference type="AlphaFoldDB" id="A0A2P7EGQ3"/>
<feature type="active site" description="Schiff-base intermediate with acetaldehyde" evidence="6">
    <location>
        <position position="158"/>
    </location>
</feature>
<dbReference type="STRING" id="1910958.BTM30_03915"/>
<feature type="active site" description="Proton donor/acceptor" evidence="6">
    <location>
        <position position="98"/>
    </location>
</feature>
<dbReference type="InterPro" id="IPR002915">
    <property type="entry name" value="DeoC/FbaB/LacD_aldolase"/>
</dbReference>
<dbReference type="PANTHER" id="PTHR10889:SF1">
    <property type="entry name" value="DEOXYRIBOSE-PHOSPHATE ALDOLASE"/>
    <property type="match status" value="1"/>
</dbReference>
<dbReference type="EC" id="4.1.2.4" evidence="6"/>
<evidence type="ECO:0000256" key="2">
    <source>
        <dbReference type="ARBA" id="ARBA00022490"/>
    </source>
</evidence>
<dbReference type="Gene3D" id="3.20.20.70">
    <property type="entry name" value="Aldolase class I"/>
    <property type="match status" value="1"/>
</dbReference>
<accession>A0A2P7EGQ3</accession>
<evidence type="ECO:0000313" key="8">
    <source>
        <dbReference type="Proteomes" id="UP000240206"/>
    </source>
</evidence>
<evidence type="ECO:0000256" key="1">
    <source>
        <dbReference type="ARBA" id="ARBA00010936"/>
    </source>
</evidence>
<keyword evidence="8" id="KW-1185">Reference proteome</keyword>
<comment type="function">
    <text evidence="6">Catalyzes a reversible aldol reaction between acetaldehyde and D-glyceraldehyde 3-phosphate to generate 2-deoxy-D-ribose 5-phosphate.</text>
</comment>
<protein>
    <recommendedName>
        <fullName evidence="6">Deoxyribose-phosphate aldolase</fullName>
        <shortName evidence="6">DERA</shortName>
        <ecNumber evidence="6">4.1.2.4</ecNumber>
    </recommendedName>
    <alternativeName>
        <fullName evidence="6">2-deoxy-D-ribose 5-phosphate aldolase</fullName>
    </alternativeName>
    <alternativeName>
        <fullName evidence="6">Phosphodeoxyriboaldolase</fullName>
        <shortName evidence="6">Deoxyriboaldolase</shortName>
    </alternativeName>
</protein>
<sequence length="222" mass="23308">MPPSQSPDLAPLIDHALLDPRQGQQAVEQCCQEALHYGFAGVCLASRWMPLGRRLLGDRSPSKTKLVSVVGFPFGAVVGAIKRVEAEFATEAGADELDLVPDFALLIDGELTALHDEIAAIVELGLPVKLILEADQISSSQLEALVEVALDAGVAYLKTGSGYGPAVAPALVERLKLLARGQAKLKASGGIRNLEQALTLVQAGAERLGTSRGVALAKEQRG</sequence>
<dbReference type="HAMAP" id="MF_00114">
    <property type="entry name" value="DeoC_type1"/>
    <property type="match status" value="1"/>
</dbReference>
<keyword evidence="3 6" id="KW-0456">Lyase</keyword>
<dbReference type="GO" id="GO:0016052">
    <property type="term" value="P:carbohydrate catabolic process"/>
    <property type="evidence" value="ECO:0007669"/>
    <property type="project" value="TreeGrafter"/>
</dbReference>
<feature type="active site" description="Proton donor/acceptor" evidence="6">
    <location>
        <position position="186"/>
    </location>
</feature>
<reference evidence="8" key="1">
    <citation type="submission" date="2018-03" db="EMBL/GenBank/DDBJ databases">
        <title>Ecological and genomic features of two cosmopolitan and abundant freshwater picocyanobacteria.</title>
        <authorList>
            <person name="Cabello-Yeves P.J."/>
            <person name="Picazo A."/>
            <person name="Camacho A."/>
            <person name="Callieri C."/>
            <person name="Rosselli R."/>
            <person name="Roda-Garcia J."/>
            <person name="Coutinho F.H."/>
            <person name="Rodriguez-Valera F."/>
        </authorList>
    </citation>
    <scope>NUCLEOTIDE SEQUENCE [LARGE SCALE GENOMIC DNA]</scope>
    <source>
        <strain evidence="8">Tous</strain>
    </source>
</reference>
<dbReference type="InterPro" id="IPR013785">
    <property type="entry name" value="Aldolase_TIM"/>
</dbReference>
<evidence type="ECO:0000256" key="6">
    <source>
        <dbReference type="HAMAP-Rule" id="MF_00114"/>
    </source>
</evidence>
<dbReference type="RefSeq" id="WP_106499106.1">
    <property type="nucleotide sequence ID" value="NZ_PXVC01000006.1"/>
</dbReference>
<comment type="caution">
    <text evidence="7">The sequence shown here is derived from an EMBL/GenBank/DDBJ whole genome shotgun (WGS) entry which is preliminary data.</text>
</comment>
<comment type="subcellular location">
    <subcellularLocation>
        <location evidence="6">Cytoplasm</location>
    </subcellularLocation>
</comment>
<evidence type="ECO:0000256" key="3">
    <source>
        <dbReference type="ARBA" id="ARBA00023239"/>
    </source>
</evidence>
<evidence type="ECO:0000256" key="5">
    <source>
        <dbReference type="ARBA" id="ARBA00048791"/>
    </source>
</evidence>
<keyword evidence="4 6" id="KW-0704">Schiff base</keyword>
<gene>
    <name evidence="6 7" type="primary">deoC</name>
    <name evidence="7" type="ORF">C7K08_02630</name>
</gene>
<dbReference type="SMART" id="SM01133">
    <property type="entry name" value="DeoC"/>
    <property type="match status" value="1"/>
</dbReference>
<dbReference type="Proteomes" id="UP000240206">
    <property type="component" value="Unassembled WGS sequence"/>
</dbReference>